<evidence type="ECO:0000313" key="2">
    <source>
        <dbReference type="Proteomes" id="UP000094329"/>
    </source>
</evidence>
<dbReference type="EMBL" id="MDTU01000002">
    <property type="protein sequence ID" value="ODN41519.1"/>
    <property type="molecule type" value="Genomic_DNA"/>
</dbReference>
<accession>A0ABX3A5Y3</accession>
<protein>
    <submittedName>
        <fullName evidence="1">Uncharacterized protein</fullName>
    </submittedName>
</protein>
<comment type="caution">
    <text evidence="1">The sequence shown here is derived from an EMBL/GenBank/DDBJ whole genome shotgun (WGS) entry which is preliminary data.</text>
</comment>
<dbReference type="Proteomes" id="UP000094329">
    <property type="component" value="Unassembled WGS sequence"/>
</dbReference>
<gene>
    <name evidence="1" type="ORF">BGC07_15540</name>
</gene>
<keyword evidence="2" id="KW-1185">Reference proteome</keyword>
<sequence length="166" mass="19382">MNIRKYNAEIQSIIYLLKAEQEIKNDLVCCWEVRQVKGDDVRVELKHKQLGRLDYFDDVRRVAANKTLLQSISDCDRALVCQMALRAYESHGILQLKGFKHKIRRLLPCWKGGVHSKKVLTEEGKQIELKEALQELYKDSENCDKNIMDIAYLQGRADEKMSSRRL</sequence>
<reference evidence="1 2" key="1">
    <citation type="submission" date="2016-08" db="EMBL/GenBank/DDBJ databases">
        <title>Draft genome sequence of Candidatus Piscirickettsia litoralis, from seawater.</title>
        <authorList>
            <person name="Wan X."/>
            <person name="Lee A.J."/>
            <person name="Hou S."/>
            <person name="Donachie S.P."/>
        </authorList>
    </citation>
    <scope>NUCLEOTIDE SEQUENCE [LARGE SCALE GENOMIC DNA]</scope>
    <source>
        <strain evidence="1 2">Y2</strain>
    </source>
</reference>
<organism evidence="1 2">
    <name type="scientific">Piscirickettsia litoralis</name>
    <dbReference type="NCBI Taxonomy" id="1891921"/>
    <lineage>
        <taxon>Bacteria</taxon>
        <taxon>Pseudomonadati</taxon>
        <taxon>Pseudomonadota</taxon>
        <taxon>Gammaproteobacteria</taxon>
        <taxon>Thiotrichales</taxon>
        <taxon>Piscirickettsiaceae</taxon>
        <taxon>Piscirickettsia</taxon>
    </lineage>
</organism>
<dbReference type="RefSeq" id="WP_069313984.1">
    <property type="nucleotide sequence ID" value="NZ_MDTU01000002.1"/>
</dbReference>
<evidence type="ECO:0000313" key="1">
    <source>
        <dbReference type="EMBL" id="ODN41519.1"/>
    </source>
</evidence>
<name>A0ABX3A5Y3_9GAMM</name>
<proteinExistence type="predicted"/>